<dbReference type="RefSeq" id="WP_066271192.1">
    <property type="nucleotide sequence ID" value="NZ_JARMAB010000013.1"/>
</dbReference>
<sequence>MAFKRQDSWSPGDDTLLAQTVLEHIRKGSTQLKAFEEIGGILKRTASACGFRWNSFVRKQYKEAIEAAKESRKTVKVKSNKSEPNGDALLEASSSNLFSISQNTLNFENVIHYLQQWNQEKQEQETKFLQLTKQYQSTEKQFKELEKEHNSLLQLLEKASNLVSSKK</sequence>
<keyword evidence="1" id="KW-0175">Coiled coil</keyword>
<comment type="caution">
    <text evidence="2">The sequence shown here is derived from an EMBL/GenBank/DDBJ whole genome shotgun (WGS) entry which is preliminary data.</text>
</comment>
<dbReference type="EMBL" id="JARMAB010000013">
    <property type="protein sequence ID" value="MED1203554.1"/>
    <property type="molecule type" value="Genomic_DNA"/>
</dbReference>
<feature type="coiled-coil region" evidence="1">
    <location>
        <begin position="114"/>
        <end position="162"/>
    </location>
</feature>
<gene>
    <name evidence="2" type="ORF">P4T90_10760</name>
</gene>
<proteinExistence type="predicted"/>
<reference evidence="2 3" key="1">
    <citation type="submission" date="2023-03" db="EMBL/GenBank/DDBJ databases">
        <title>Bacillus Genome Sequencing.</title>
        <authorList>
            <person name="Dunlap C."/>
        </authorList>
    </citation>
    <scope>NUCLEOTIDE SEQUENCE [LARGE SCALE GENOMIC DNA]</scope>
    <source>
        <strain evidence="2 3">B-23453</strain>
    </source>
</reference>
<evidence type="ECO:0000256" key="1">
    <source>
        <dbReference type="SAM" id="Coils"/>
    </source>
</evidence>
<evidence type="ECO:0000313" key="2">
    <source>
        <dbReference type="EMBL" id="MED1203554.1"/>
    </source>
</evidence>
<dbReference type="Proteomes" id="UP001341444">
    <property type="component" value="Unassembled WGS sequence"/>
</dbReference>
<organism evidence="2 3">
    <name type="scientific">Heyndrickxia acidicola</name>
    <dbReference type="NCBI Taxonomy" id="209389"/>
    <lineage>
        <taxon>Bacteria</taxon>
        <taxon>Bacillati</taxon>
        <taxon>Bacillota</taxon>
        <taxon>Bacilli</taxon>
        <taxon>Bacillales</taxon>
        <taxon>Bacillaceae</taxon>
        <taxon>Heyndrickxia</taxon>
    </lineage>
</organism>
<protein>
    <submittedName>
        <fullName evidence="2">RsfA family transcriptional regulator</fullName>
    </submittedName>
</protein>
<dbReference type="Pfam" id="PF13921">
    <property type="entry name" value="Myb_DNA-bind_6"/>
    <property type="match status" value="1"/>
</dbReference>
<dbReference type="InterPro" id="IPR014243">
    <property type="entry name" value="RsfA-like"/>
</dbReference>
<dbReference type="PANTHER" id="PTHR41302:SF2">
    <property type="entry name" value="PRESPORE SPECIFIC TRANSCRIPTIONAL ACTIVATOR RSFA"/>
    <property type="match status" value="1"/>
</dbReference>
<dbReference type="PANTHER" id="PTHR41302">
    <property type="entry name" value="PRESPORE-SPECIFIC TRANSCRIPTIONAL REGULATOR RSFA-RELATED"/>
    <property type="match status" value="1"/>
</dbReference>
<accession>A0ABU6MFU1</accession>
<name>A0ABU6MFU1_9BACI</name>
<keyword evidence="3" id="KW-1185">Reference proteome</keyword>
<evidence type="ECO:0000313" key="3">
    <source>
        <dbReference type="Proteomes" id="UP001341444"/>
    </source>
</evidence>